<dbReference type="AlphaFoldDB" id="A0A4U8UV57"/>
<comment type="caution">
    <text evidence="10">Lacks conserved residue(s) required for the propagation of feature annotation.</text>
</comment>
<evidence type="ECO:0000256" key="10">
    <source>
        <dbReference type="RuleBase" id="RU368008"/>
    </source>
</evidence>
<dbReference type="Gene3D" id="1.50.40.10">
    <property type="entry name" value="Mitochondrial carrier domain"/>
    <property type="match status" value="1"/>
</dbReference>
<dbReference type="OrthoDB" id="270584at2759"/>
<dbReference type="Proteomes" id="UP000298663">
    <property type="component" value="Unassembled WGS sequence"/>
</dbReference>
<accession>A0A4U8UV57</accession>
<comment type="subunit">
    <text evidence="10">Monomer.</text>
</comment>
<dbReference type="GO" id="GO:0005471">
    <property type="term" value="F:ATP:ADP antiporter activity"/>
    <property type="evidence" value="ECO:0007669"/>
    <property type="project" value="UniProtKB-UniRule"/>
</dbReference>
<gene>
    <name evidence="11" type="ORF">L596_004234</name>
</gene>
<comment type="caution">
    <text evidence="11">The sequence shown here is derived from an EMBL/GenBank/DDBJ whole genome shotgun (WGS) entry which is preliminary data.</text>
</comment>
<dbReference type="InterPro" id="IPR018108">
    <property type="entry name" value="MCP_transmembrane"/>
</dbReference>
<keyword evidence="12" id="KW-1185">Reference proteome</keyword>
<comment type="function">
    <text evidence="10">Catalyzes the exchange of ADP and ATP across the membrane.</text>
</comment>
<feature type="transmembrane region" description="Helical" evidence="10">
    <location>
        <begin position="55"/>
        <end position="76"/>
    </location>
</feature>
<evidence type="ECO:0000313" key="12">
    <source>
        <dbReference type="Proteomes" id="UP000298663"/>
    </source>
</evidence>
<dbReference type="PROSITE" id="PS50920">
    <property type="entry name" value="SOLCAR"/>
    <property type="match status" value="2"/>
</dbReference>
<dbReference type="PRINTS" id="PR00926">
    <property type="entry name" value="MITOCARRIER"/>
</dbReference>
<proteinExistence type="inferred from homology"/>
<dbReference type="GO" id="GO:1901029">
    <property type="term" value="P:negative regulation of mitochondrial outer membrane permeabilization involved in apoptotic signaling pathway"/>
    <property type="evidence" value="ECO:0007669"/>
    <property type="project" value="TreeGrafter"/>
</dbReference>
<dbReference type="GO" id="GO:0005743">
    <property type="term" value="C:mitochondrial inner membrane"/>
    <property type="evidence" value="ECO:0007669"/>
    <property type="project" value="InterPro"/>
</dbReference>
<keyword evidence="6 10" id="KW-1133">Transmembrane helix</keyword>
<evidence type="ECO:0000256" key="2">
    <source>
        <dbReference type="ARBA" id="ARBA00006375"/>
    </source>
</evidence>
<dbReference type="InterPro" id="IPR002113">
    <property type="entry name" value="ADT_euk_type"/>
</dbReference>
<dbReference type="EMBL" id="AZBU02000001">
    <property type="protein sequence ID" value="TMS37262.1"/>
    <property type="molecule type" value="Genomic_DNA"/>
</dbReference>
<feature type="repeat" description="Solcar" evidence="8">
    <location>
        <begin position="1"/>
        <end position="45"/>
    </location>
</feature>
<feature type="transmembrane region" description="Helical" evidence="10">
    <location>
        <begin position="16"/>
        <end position="35"/>
    </location>
</feature>
<keyword evidence="3 9" id="KW-0813">Transport</keyword>
<dbReference type="SUPFAM" id="SSF103506">
    <property type="entry name" value="Mitochondrial carrier"/>
    <property type="match status" value="1"/>
</dbReference>
<evidence type="ECO:0000313" key="11">
    <source>
        <dbReference type="EMBL" id="TMS37262.1"/>
    </source>
</evidence>
<reference evidence="11 12" key="2">
    <citation type="journal article" date="2019" name="G3 (Bethesda)">
        <title>Hybrid Assembly of the Genome of the Entomopathogenic Nematode Steinernema carpocapsae Identifies the X-Chromosome.</title>
        <authorList>
            <person name="Serra L."/>
            <person name="Macchietto M."/>
            <person name="Macias-Munoz A."/>
            <person name="McGill C.J."/>
            <person name="Rodriguez I.M."/>
            <person name="Rodriguez B."/>
            <person name="Murad R."/>
            <person name="Mortazavi A."/>
        </authorList>
    </citation>
    <scope>NUCLEOTIDE SEQUENCE [LARGE SCALE GENOMIC DNA]</scope>
    <source>
        <strain evidence="11 12">ALL</strain>
    </source>
</reference>
<evidence type="ECO:0000256" key="4">
    <source>
        <dbReference type="ARBA" id="ARBA00022692"/>
    </source>
</evidence>
<protein>
    <recommendedName>
        <fullName evidence="10">ADP/ATP translocase</fullName>
    </recommendedName>
    <alternativeName>
        <fullName evidence="10">ADP,ATP carrier protein</fullName>
    </alternativeName>
</protein>
<comment type="subcellular location">
    <subcellularLocation>
        <location evidence="1 10">Membrane</location>
        <topology evidence="1 10">Multi-pass membrane protein</topology>
    </subcellularLocation>
</comment>
<dbReference type="PANTHER" id="PTHR45635:SF16">
    <property type="entry name" value="ADP_ATP TRANSLOCASE"/>
    <property type="match status" value="1"/>
</dbReference>
<keyword evidence="4 8" id="KW-0812">Transmembrane</keyword>
<evidence type="ECO:0000256" key="8">
    <source>
        <dbReference type="PROSITE-ProRule" id="PRU00282"/>
    </source>
</evidence>
<keyword evidence="5" id="KW-0677">Repeat</keyword>
<evidence type="ECO:0000256" key="1">
    <source>
        <dbReference type="ARBA" id="ARBA00004141"/>
    </source>
</evidence>
<dbReference type="InterPro" id="IPR023395">
    <property type="entry name" value="MCP_dom_sf"/>
</dbReference>
<evidence type="ECO:0000256" key="6">
    <source>
        <dbReference type="ARBA" id="ARBA00022989"/>
    </source>
</evidence>
<name>A0A4U8UV57_STECR</name>
<dbReference type="InterPro" id="IPR002067">
    <property type="entry name" value="MCP"/>
</dbReference>
<keyword evidence="7 8" id="KW-0472">Membrane</keyword>
<organism evidence="11 12">
    <name type="scientific">Steinernema carpocapsae</name>
    <name type="common">Entomopathogenic nematode</name>
    <dbReference type="NCBI Taxonomy" id="34508"/>
    <lineage>
        <taxon>Eukaryota</taxon>
        <taxon>Metazoa</taxon>
        <taxon>Ecdysozoa</taxon>
        <taxon>Nematoda</taxon>
        <taxon>Chromadorea</taxon>
        <taxon>Rhabditida</taxon>
        <taxon>Tylenchina</taxon>
        <taxon>Panagrolaimomorpha</taxon>
        <taxon>Strongyloidoidea</taxon>
        <taxon>Steinernematidae</taxon>
        <taxon>Steinernema</taxon>
    </lineage>
</organism>
<dbReference type="GO" id="GO:1990544">
    <property type="term" value="P:mitochondrial ATP transmembrane transport"/>
    <property type="evidence" value="ECO:0007669"/>
    <property type="project" value="InterPro"/>
</dbReference>
<dbReference type="Pfam" id="PF00153">
    <property type="entry name" value="Mito_carr"/>
    <property type="match status" value="2"/>
</dbReference>
<evidence type="ECO:0000256" key="3">
    <source>
        <dbReference type="ARBA" id="ARBA00022448"/>
    </source>
</evidence>
<evidence type="ECO:0000256" key="7">
    <source>
        <dbReference type="ARBA" id="ARBA00023136"/>
    </source>
</evidence>
<sequence>MNNCIGEVVRKDGIGGLYRGFSAALQFAIATRAIFFGLFDTIRTTMYEDPKHMPFIVSFLLSQSCLIISGMTCYPLDTVRRRLMMQSGRAIKPYKNTIDCWSKIIRNEGCPAFYRGFATNSLRSTSGALVISVYYEFLKYL</sequence>
<evidence type="ECO:0000256" key="9">
    <source>
        <dbReference type="RuleBase" id="RU000488"/>
    </source>
</evidence>
<dbReference type="STRING" id="34508.A0A4U8UV57"/>
<evidence type="ECO:0000256" key="5">
    <source>
        <dbReference type="ARBA" id="ARBA00022737"/>
    </source>
</evidence>
<dbReference type="PANTHER" id="PTHR45635">
    <property type="entry name" value="ADP,ATP CARRIER PROTEIN 1-RELATED-RELATED"/>
    <property type="match status" value="1"/>
</dbReference>
<dbReference type="GO" id="GO:0140021">
    <property type="term" value="P:mitochondrial ADP transmembrane transport"/>
    <property type="evidence" value="ECO:0007669"/>
    <property type="project" value="InterPro"/>
</dbReference>
<comment type="similarity">
    <text evidence="2 9">Belongs to the mitochondrial carrier (TC 2.A.29) family.</text>
</comment>
<reference evidence="11 12" key="1">
    <citation type="journal article" date="2015" name="Genome Biol.">
        <title>Comparative genomics of Steinernema reveals deeply conserved gene regulatory networks.</title>
        <authorList>
            <person name="Dillman A.R."/>
            <person name="Macchietto M."/>
            <person name="Porter C.F."/>
            <person name="Rogers A."/>
            <person name="Williams B."/>
            <person name="Antoshechkin I."/>
            <person name="Lee M.M."/>
            <person name="Goodwin Z."/>
            <person name="Lu X."/>
            <person name="Lewis E.E."/>
            <person name="Goodrich-Blair H."/>
            <person name="Stock S.P."/>
            <person name="Adams B.J."/>
            <person name="Sternberg P.W."/>
            <person name="Mortazavi A."/>
        </authorList>
    </citation>
    <scope>NUCLEOTIDE SEQUENCE [LARGE SCALE GENOMIC DNA]</scope>
    <source>
        <strain evidence="11 12">ALL</strain>
    </source>
</reference>
<feature type="repeat" description="Solcar" evidence="8">
    <location>
        <begin position="57"/>
        <end position="141"/>
    </location>
</feature>